<accession>A0ABW3PUC0</accession>
<feature type="region of interest" description="Disordered" evidence="1">
    <location>
        <begin position="38"/>
        <end position="73"/>
    </location>
</feature>
<evidence type="ECO:0000313" key="3">
    <source>
        <dbReference type="Proteomes" id="UP001597169"/>
    </source>
</evidence>
<evidence type="ECO:0000313" key="2">
    <source>
        <dbReference type="EMBL" id="MFD1128270.1"/>
    </source>
</evidence>
<protein>
    <submittedName>
        <fullName evidence="2">Uncharacterized protein</fullName>
    </submittedName>
</protein>
<organism evidence="2 3">
    <name type="scientific">Paenibacillus provencensis</name>
    <dbReference type="NCBI Taxonomy" id="441151"/>
    <lineage>
        <taxon>Bacteria</taxon>
        <taxon>Bacillati</taxon>
        <taxon>Bacillota</taxon>
        <taxon>Bacilli</taxon>
        <taxon>Bacillales</taxon>
        <taxon>Paenibacillaceae</taxon>
        <taxon>Paenibacillus</taxon>
    </lineage>
</organism>
<feature type="compositionally biased region" description="Low complexity" evidence="1">
    <location>
        <begin position="44"/>
        <end position="67"/>
    </location>
</feature>
<keyword evidence="3" id="KW-1185">Reference proteome</keyword>
<reference evidence="3" key="1">
    <citation type="journal article" date="2019" name="Int. J. Syst. Evol. Microbiol.">
        <title>The Global Catalogue of Microorganisms (GCM) 10K type strain sequencing project: providing services to taxonomists for standard genome sequencing and annotation.</title>
        <authorList>
            <consortium name="The Broad Institute Genomics Platform"/>
            <consortium name="The Broad Institute Genome Sequencing Center for Infectious Disease"/>
            <person name="Wu L."/>
            <person name="Ma J."/>
        </authorList>
    </citation>
    <scope>NUCLEOTIDE SEQUENCE [LARGE SCALE GENOMIC DNA]</scope>
    <source>
        <strain evidence="3">CCUG 53519</strain>
    </source>
</reference>
<proteinExistence type="predicted"/>
<sequence>MMILKSPLNFAGRLYEAGENVKGQLPLDMIEQLKGKGLFKDSELSGTEQEGSESSQDPQTQDNDNPQVFSPNRSVAELEEYLKGVSEVEEINLLLEQEQASDQTRAGAVKLLEKKLKELQS</sequence>
<evidence type="ECO:0000256" key="1">
    <source>
        <dbReference type="SAM" id="MobiDB-lite"/>
    </source>
</evidence>
<gene>
    <name evidence="2" type="ORF">ACFQ3J_08805</name>
</gene>
<dbReference type="RefSeq" id="WP_251583508.1">
    <property type="nucleotide sequence ID" value="NZ_JBHTKX010000001.1"/>
</dbReference>
<dbReference type="Proteomes" id="UP001597169">
    <property type="component" value="Unassembled WGS sequence"/>
</dbReference>
<dbReference type="EMBL" id="JBHTKX010000001">
    <property type="protein sequence ID" value="MFD1128270.1"/>
    <property type="molecule type" value="Genomic_DNA"/>
</dbReference>
<comment type="caution">
    <text evidence="2">The sequence shown here is derived from an EMBL/GenBank/DDBJ whole genome shotgun (WGS) entry which is preliminary data.</text>
</comment>
<name>A0ABW3PUC0_9BACL</name>